<comment type="caution">
    <text evidence="2">The sequence shown here is derived from an EMBL/GenBank/DDBJ whole genome shotgun (WGS) entry which is preliminary data.</text>
</comment>
<protein>
    <submittedName>
        <fullName evidence="2">Uncharacterized protein</fullName>
    </submittedName>
</protein>
<evidence type="ECO:0000313" key="2">
    <source>
        <dbReference type="EMBL" id="CAF4399774.1"/>
    </source>
</evidence>
<feature type="compositionally biased region" description="Polar residues" evidence="1">
    <location>
        <begin position="1"/>
        <end position="12"/>
    </location>
</feature>
<dbReference type="AlphaFoldDB" id="A0A820PC06"/>
<evidence type="ECO:0000256" key="1">
    <source>
        <dbReference type="SAM" id="MobiDB-lite"/>
    </source>
</evidence>
<proteinExistence type="predicted"/>
<gene>
    <name evidence="2" type="ORF">OKA104_LOCUS51334</name>
</gene>
<feature type="region of interest" description="Disordered" evidence="1">
    <location>
        <begin position="1"/>
        <end position="24"/>
    </location>
</feature>
<organism evidence="2 3">
    <name type="scientific">Adineta steineri</name>
    <dbReference type="NCBI Taxonomy" id="433720"/>
    <lineage>
        <taxon>Eukaryota</taxon>
        <taxon>Metazoa</taxon>
        <taxon>Spiralia</taxon>
        <taxon>Gnathifera</taxon>
        <taxon>Rotifera</taxon>
        <taxon>Eurotatoria</taxon>
        <taxon>Bdelloidea</taxon>
        <taxon>Adinetida</taxon>
        <taxon>Adinetidae</taxon>
        <taxon>Adineta</taxon>
    </lineage>
</organism>
<sequence length="64" mass="7094">PIKNWPRNSISVSGGCAKNHTTEDYPSLSGLQAIYKGANEHATQQAQRKSWQPRAQGMLPNPYL</sequence>
<name>A0A820PC06_9BILA</name>
<feature type="region of interest" description="Disordered" evidence="1">
    <location>
        <begin position="39"/>
        <end position="64"/>
    </location>
</feature>
<accession>A0A820PC06</accession>
<reference evidence="2" key="1">
    <citation type="submission" date="2021-02" db="EMBL/GenBank/DDBJ databases">
        <authorList>
            <person name="Nowell W R."/>
        </authorList>
    </citation>
    <scope>NUCLEOTIDE SEQUENCE</scope>
</reference>
<dbReference type="EMBL" id="CAJOAY010027589">
    <property type="protein sequence ID" value="CAF4399774.1"/>
    <property type="molecule type" value="Genomic_DNA"/>
</dbReference>
<feature type="non-terminal residue" evidence="2">
    <location>
        <position position="1"/>
    </location>
</feature>
<evidence type="ECO:0000313" key="3">
    <source>
        <dbReference type="Proteomes" id="UP000663881"/>
    </source>
</evidence>
<feature type="compositionally biased region" description="Polar residues" evidence="1">
    <location>
        <begin position="41"/>
        <end position="50"/>
    </location>
</feature>
<dbReference type="Proteomes" id="UP000663881">
    <property type="component" value="Unassembled WGS sequence"/>
</dbReference>